<sequence>MARLYVRNGINPDDPDAPVVALLVDPDGPPGERAVAKLSWYGHEGDGAFFLLPTDGWAEHALDGDRLTVAVAAYPFTLEQIGADPAAFPERSPAVPEAALVLRASAAVDPGLYARADAATAVFNARPGLALEQVLAGEDAWPVVLAPPPADEG</sequence>
<evidence type="ECO:0000313" key="2">
    <source>
        <dbReference type="Proteomes" id="UP001432222"/>
    </source>
</evidence>
<proteinExistence type="predicted"/>
<dbReference type="Proteomes" id="UP001432222">
    <property type="component" value="Chromosome"/>
</dbReference>
<dbReference type="RefSeq" id="WP_328957703.1">
    <property type="nucleotide sequence ID" value="NZ_CP108110.1"/>
</dbReference>
<name>A0ABZ1U891_9ACTN</name>
<accession>A0ABZ1U891</accession>
<organism evidence="1 2">
    <name type="scientific">Kitasatospora purpeofusca</name>
    <dbReference type="NCBI Taxonomy" id="67352"/>
    <lineage>
        <taxon>Bacteria</taxon>
        <taxon>Bacillati</taxon>
        <taxon>Actinomycetota</taxon>
        <taxon>Actinomycetes</taxon>
        <taxon>Kitasatosporales</taxon>
        <taxon>Streptomycetaceae</taxon>
        <taxon>Kitasatospora</taxon>
    </lineage>
</organism>
<dbReference type="EMBL" id="CP108110">
    <property type="protein sequence ID" value="WUQ87144.1"/>
    <property type="molecule type" value="Genomic_DNA"/>
</dbReference>
<gene>
    <name evidence="1" type="ORF">OHA16_31810</name>
</gene>
<evidence type="ECO:0000313" key="1">
    <source>
        <dbReference type="EMBL" id="WUQ87144.1"/>
    </source>
</evidence>
<reference evidence="1" key="1">
    <citation type="submission" date="2022-10" db="EMBL/GenBank/DDBJ databases">
        <title>The complete genomes of actinobacterial strains from the NBC collection.</title>
        <authorList>
            <person name="Joergensen T.S."/>
            <person name="Alvarez Arevalo M."/>
            <person name="Sterndorff E.B."/>
            <person name="Faurdal D."/>
            <person name="Vuksanovic O."/>
            <person name="Mourched A.-S."/>
            <person name="Charusanti P."/>
            <person name="Shaw S."/>
            <person name="Blin K."/>
            <person name="Weber T."/>
        </authorList>
    </citation>
    <scope>NUCLEOTIDE SEQUENCE</scope>
    <source>
        <strain evidence="1">NBC_00222</strain>
    </source>
</reference>
<protein>
    <submittedName>
        <fullName evidence="1">Uncharacterized protein</fullName>
    </submittedName>
</protein>
<keyword evidence="2" id="KW-1185">Reference proteome</keyword>